<keyword evidence="2" id="KW-0732">Signal</keyword>
<evidence type="ECO:0000313" key="4">
    <source>
        <dbReference type="Proteomes" id="UP000019335"/>
    </source>
</evidence>
<sequence>MKISRFLFISLVPMMARSTSMGDRRRRCPAFSFLGLTLPAIPDLQMPTSPIEVKLVYQRVLDPIHYGDYCGPTPEITPDTGCRHPLNLAALDDTDEICRLHDHFYCKCDSVYHRQGKSPPSSALIATRSLSADFRKTYFANLDKDYYMCVHEADQEMLGKFDTLVSEGRLPPSYWDPLTRWKFDSLLDVFRRNMAVDAEILDLQAQDGRERGRAYWFEEDADAHAVKQGPGDDVPPARSEGKGSQVVTAAATSMTH</sequence>
<feature type="chain" id="PRO_5004901478" description="Phospholipase A2" evidence="2">
    <location>
        <begin position="23"/>
        <end position="256"/>
    </location>
</feature>
<protein>
    <recommendedName>
        <fullName evidence="5">Phospholipase A2</fullName>
    </recommendedName>
</protein>
<evidence type="ECO:0000256" key="1">
    <source>
        <dbReference type="SAM" id="MobiDB-lite"/>
    </source>
</evidence>
<dbReference type="AlphaFoldDB" id="W7U0G3"/>
<evidence type="ECO:0008006" key="5">
    <source>
        <dbReference type="Google" id="ProtNLM"/>
    </source>
</evidence>
<accession>W7U0G3</accession>
<gene>
    <name evidence="3" type="ORF">Naga_100365g4</name>
</gene>
<name>W7U0G3_9STRA</name>
<dbReference type="OrthoDB" id="184091at2759"/>
<evidence type="ECO:0000256" key="2">
    <source>
        <dbReference type="SAM" id="SignalP"/>
    </source>
</evidence>
<keyword evidence="4" id="KW-1185">Reference proteome</keyword>
<proteinExistence type="predicted"/>
<feature type="signal peptide" evidence="2">
    <location>
        <begin position="1"/>
        <end position="22"/>
    </location>
</feature>
<feature type="compositionally biased region" description="Polar residues" evidence="1">
    <location>
        <begin position="245"/>
        <end position="256"/>
    </location>
</feature>
<comment type="caution">
    <text evidence="3">The sequence shown here is derived from an EMBL/GenBank/DDBJ whole genome shotgun (WGS) entry which is preliminary data.</text>
</comment>
<organism evidence="3 4">
    <name type="scientific">Nannochloropsis gaditana</name>
    <dbReference type="NCBI Taxonomy" id="72520"/>
    <lineage>
        <taxon>Eukaryota</taxon>
        <taxon>Sar</taxon>
        <taxon>Stramenopiles</taxon>
        <taxon>Ochrophyta</taxon>
        <taxon>Eustigmatophyceae</taxon>
        <taxon>Eustigmatales</taxon>
        <taxon>Monodopsidaceae</taxon>
        <taxon>Nannochloropsis</taxon>
    </lineage>
</organism>
<dbReference type="Proteomes" id="UP000019335">
    <property type="component" value="Chromosome 9"/>
</dbReference>
<reference evidence="3 4" key="1">
    <citation type="journal article" date="2014" name="Mol. Plant">
        <title>Chromosome Scale Genome Assembly and Transcriptome Profiling of Nannochloropsis gaditana in Nitrogen Depletion.</title>
        <authorList>
            <person name="Corteggiani Carpinelli E."/>
            <person name="Telatin A."/>
            <person name="Vitulo N."/>
            <person name="Forcato C."/>
            <person name="D'Angelo M."/>
            <person name="Schiavon R."/>
            <person name="Vezzi A."/>
            <person name="Giacometti G.M."/>
            <person name="Morosinotto T."/>
            <person name="Valle G."/>
        </authorList>
    </citation>
    <scope>NUCLEOTIDE SEQUENCE [LARGE SCALE GENOMIC DNA]</scope>
    <source>
        <strain evidence="3 4">B-31</strain>
    </source>
</reference>
<evidence type="ECO:0000313" key="3">
    <source>
        <dbReference type="EMBL" id="EWM26401.1"/>
    </source>
</evidence>
<feature type="region of interest" description="Disordered" evidence="1">
    <location>
        <begin position="225"/>
        <end position="256"/>
    </location>
</feature>
<dbReference type="EMBL" id="AZIL01000680">
    <property type="protein sequence ID" value="EWM26401.1"/>
    <property type="molecule type" value="Genomic_DNA"/>
</dbReference>